<dbReference type="InParanoid" id="A0A0P0XGX2"/>
<name>A0A0P0XGX2_ORYSJ</name>
<reference evidence="1 2" key="2">
    <citation type="journal article" date="2013" name="Plant Cell Physiol.">
        <title>Rice Annotation Project Database (RAP-DB): an integrative and interactive database for rice genomics.</title>
        <authorList>
            <person name="Sakai H."/>
            <person name="Lee S.S."/>
            <person name="Tanaka T."/>
            <person name="Numa H."/>
            <person name="Kim J."/>
            <person name="Kawahara Y."/>
            <person name="Wakimoto H."/>
            <person name="Yang C.C."/>
            <person name="Iwamoto M."/>
            <person name="Abe T."/>
            <person name="Yamada Y."/>
            <person name="Muto A."/>
            <person name="Inokuchi H."/>
            <person name="Ikemura T."/>
            <person name="Matsumoto T."/>
            <person name="Sasaki T."/>
            <person name="Itoh T."/>
        </authorList>
    </citation>
    <scope>NUCLEOTIDE SEQUENCE [LARGE SCALE GENOMIC DNA]</scope>
    <source>
        <strain evidence="2">cv. Nipponbare</strain>
    </source>
</reference>
<evidence type="ECO:0000313" key="2">
    <source>
        <dbReference type="Proteomes" id="UP000059680"/>
    </source>
</evidence>
<dbReference type="EMBL" id="AP014964">
    <property type="protein sequence ID" value="BAT05721.1"/>
    <property type="molecule type" value="Genomic_DNA"/>
</dbReference>
<proteinExistence type="predicted"/>
<dbReference type="Proteomes" id="UP000059680">
    <property type="component" value="Chromosome 8"/>
</dbReference>
<sequence>MEVWILLASFPHLEIHRVQIFLIAALAQFCQEIMVSSIKILQICNQQTIYPLLQHNLWHRGATLGVGTRE</sequence>
<reference evidence="1 2" key="3">
    <citation type="journal article" date="2013" name="Rice">
        <title>Improvement of the Oryza sativa Nipponbare reference genome using next generation sequence and optical map data.</title>
        <authorList>
            <person name="Kawahara Y."/>
            <person name="de la Bastide M."/>
            <person name="Hamilton J.P."/>
            <person name="Kanamori H."/>
            <person name="McCombie W.R."/>
            <person name="Ouyang S."/>
            <person name="Schwartz D.C."/>
            <person name="Tanaka T."/>
            <person name="Wu J."/>
            <person name="Zhou S."/>
            <person name="Childs K.L."/>
            <person name="Davidson R.M."/>
            <person name="Lin H."/>
            <person name="Quesada-Ocampo L."/>
            <person name="Vaillancourt B."/>
            <person name="Sakai H."/>
            <person name="Lee S.S."/>
            <person name="Kim J."/>
            <person name="Numa H."/>
            <person name="Itoh T."/>
            <person name="Buell C.R."/>
            <person name="Matsumoto T."/>
        </authorList>
    </citation>
    <scope>NUCLEOTIDE SEQUENCE [LARGE SCALE GENOMIC DNA]</scope>
    <source>
        <strain evidence="2">cv. Nipponbare</strain>
    </source>
</reference>
<protein>
    <submittedName>
        <fullName evidence="1">Os08g0453766 protein</fullName>
    </submittedName>
</protein>
<dbReference type="PaxDb" id="39947-A0A0P0XGX2"/>
<dbReference type="AlphaFoldDB" id="A0A0P0XGX2"/>
<organism evidence="1 2">
    <name type="scientific">Oryza sativa subsp. japonica</name>
    <name type="common">Rice</name>
    <dbReference type="NCBI Taxonomy" id="39947"/>
    <lineage>
        <taxon>Eukaryota</taxon>
        <taxon>Viridiplantae</taxon>
        <taxon>Streptophyta</taxon>
        <taxon>Embryophyta</taxon>
        <taxon>Tracheophyta</taxon>
        <taxon>Spermatophyta</taxon>
        <taxon>Magnoliopsida</taxon>
        <taxon>Liliopsida</taxon>
        <taxon>Poales</taxon>
        <taxon>Poaceae</taxon>
        <taxon>BOP clade</taxon>
        <taxon>Oryzoideae</taxon>
        <taxon>Oryzeae</taxon>
        <taxon>Oryzinae</taxon>
        <taxon>Oryza</taxon>
        <taxon>Oryza sativa</taxon>
    </lineage>
</organism>
<reference evidence="2" key="1">
    <citation type="journal article" date="2005" name="Nature">
        <title>The map-based sequence of the rice genome.</title>
        <authorList>
            <consortium name="International rice genome sequencing project (IRGSP)"/>
            <person name="Matsumoto T."/>
            <person name="Wu J."/>
            <person name="Kanamori H."/>
            <person name="Katayose Y."/>
            <person name="Fujisawa M."/>
            <person name="Namiki N."/>
            <person name="Mizuno H."/>
            <person name="Yamamoto K."/>
            <person name="Antonio B.A."/>
            <person name="Baba T."/>
            <person name="Sakata K."/>
            <person name="Nagamura Y."/>
            <person name="Aoki H."/>
            <person name="Arikawa K."/>
            <person name="Arita K."/>
            <person name="Bito T."/>
            <person name="Chiden Y."/>
            <person name="Fujitsuka N."/>
            <person name="Fukunaka R."/>
            <person name="Hamada M."/>
            <person name="Harada C."/>
            <person name="Hayashi A."/>
            <person name="Hijishita S."/>
            <person name="Honda M."/>
            <person name="Hosokawa S."/>
            <person name="Ichikawa Y."/>
            <person name="Idonuma A."/>
            <person name="Iijima M."/>
            <person name="Ikeda M."/>
            <person name="Ikeno M."/>
            <person name="Ito K."/>
            <person name="Ito S."/>
            <person name="Ito T."/>
            <person name="Ito Y."/>
            <person name="Ito Y."/>
            <person name="Iwabuchi A."/>
            <person name="Kamiya K."/>
            <person name="Karasawa W."/>
            <person name="Kurita K."/>
            <person name="Katagiri S."/>
            <person name="Kikuta A."/>
            <person name="Kobayashi H."/>
            <person name="Kobayashi N."/>
            <person name="Machita K."/>
            <person name="Maehara T."/>
            <person name="Masukawa M."/>
            <person name="Mizubayashi T."/>
            <person name="Mukai Y."/>
            <person name="Nagasaki H."/>
            <person name="Nagata Y."/>
            <person name="Naito S."/>
            <person name="Nakashima M."/>
            <person name="Nakama Y."/>
            <person name="Nakamichi Y."/>
            <person name="Nakamura M."/>
            <person name="Meguro A."/>
            <person name="Negishi M."/>
            <person name="Ohta I."/>
            <person name="Ohta T."/>
            <person name="Okamoto M."/>
            <person name="Ono N."/>
            <person name="Saji S."/>
            <person name="Sakaguchi M."/>
            <person name="Sakai K."/>
            <person name="Shibata M."/>
            <person name="Shimokawa T."/>
            <person name="Song J."/>
            <person name="Takazaki Y."/>
            <person name="Terasawa K."/>
            <person name="Tsugane M."/>
            <person name="Tsuji K."/>
            <person name="Ueda S."/>
            <person name="Waki K."/>
            <person name="Yamagata H."/>
            <person name="Yamamoto M."/>
            <person name="Yamamoto S."/>
            <person name="Yamane H."/>
            <person name="Yoshiki S."/>
            <person name="Yoshihara R."/>
            <person name="Yukawa K."/>
            <person name="Zhong H."/>
            <person name="Yano M."/>
            <person name="Yuan Q."/>
            <person name="Ouyang S."/>
            <person name="Liu J."/>
            <person name="Jones K.M."/>
            <person name="Gansberger K."/>
            <person name="Moffat K."/>
            <person name="Hill J."/>
            <person name="Bera J."/>
            <person name="Fadrosh D."/>
            <person name="Jin S."/>
            <person name="Johri S."/>
            <person name="Kim M."/>
            <person name="Overton L."/>
            <person name="Reardon M."/>
            <person name="Tsitrin T."/>
            <person name="Vuong H."/>
            <person name="Weaver B."/>
            <person name="Ciecko A."/>
            <person name="Tallon L."/>
            <person name="Jackson J."/>
            <person name="Pai G."/>
            <person name="Aken S.V."/>
            <person name="Utterback T."/>
            <person name="Reidmuller S."/>
            <person name="Feldblyum T."/>
            <person name="Hsiao J."/>
            <person name="Zismann V."/>
            <person name="Iobst S."/>
            <person name="de Vazeille A.R."/>
            <person name="Buell C.R."/>
            <person name="Ying K."/>
            <person name="Li Y."/>
            <person name="Lu T."/>
            <person name="Huang Y."/>
            <person name="Zhao Q."/>
            <person name="Feng Q."/>
            <person name="Zhang L."/>
            <person name="Zhu J."/>
            <person name="Weng Q."/>
            <person name="Mu J."/>
            <person name="Lu Y."/>
            <person name="Fan D."/>
            <person name="Liu Y."/>
            <person name="Guan J."/>
            <person name="Zhang Y."/>
            <person name="Yu S."/>
            <person name="Liu X."/>
            <person name="Zhang Y."/>
            <person name="Hong G."/>
            <person name="Han B."/>
            <person name="Choisne N."/>
            <person name="Demange N."/>
            <person name="Orjeda G."/>
            <person name="Samain S."/>
            <person name="Cattolico L."/>
            <person name="Pelletier E."/>
            <person name="Couloux A."/>
            <person name="Segurens B."/>
            <person name="Wincker P."/>
            <person name="D'Hont A."/>
            <person name="Scarpelli C."/>
            <person name="Weissenbach J."/>
            <person name="Salanoubat M."/>
            <person name="Quetier F."/>
            <person name="Yu Y."/>
            <person name="Kim H.R."/>
            <person name="Rambo T."/>
            <person name="Currie J."/>
            <person name="Collura K."/>
            <person name="Luo M."/>
            <person name="Yang T."/>
            <person name="Ammiraju J.S.S."/>
            <person name="Engler F."/>
            <person name="Soderlund C."/>
            <person name="Wing R.A."/>
            <person name="Palmer L.E."/>
            <person name="de la Bastide M."/>
            <person name="Spiegel L."/>
            <person name="Nascimento L."/>
            <person name="Zutavern T."/>
            <person name="O'Shaughnessy A."/>
            <person name="Dike S."/>
            <person name="Dedhia N."/>
            <person name="Preston R."/>
            <person name="Balija V."/>
            <person name="McCombie W.R."/>
            <person name="Chow T."/>
            <person name="Chen H."/>
            <person name="Chung M."/>
            <person name="Chen C."/>
            <person name="Shaw J."/>
            <person name="Wu H."/>
            <person name="Hsiao K."/>
            <person name="Chao Y."/>
            <person name="Chu M."/>
            <person name="Cheng C."/>
            <person name="Hour A."/>
            <person name="Lee P."/>
            <person name="Lin S."/>
            <person name="Lin Y."/>
            <person name="Liou J."/>
            <person name="Liu S."/>
            <person name="Hsing Y."/>
            <person name="Raghuvanshi S."/>
            <person name="Mohanty A."/>
            <person name="Bharti A.K."/>
            <person name="Gaur A."/>
            <person name="Gupta V."/>
            <person name="Kumar D."/>
            <person name="Ravi V."/>
            <person name="Vij S."/>
            <person name="Kapur A."/>
            <person name="Khurana P."/>
            <person name="Khurana P."/>
            <person name="Khurana J.P."/>
            <person name="Tyagi A.K."/>
            <person name="Gaikwad K."/>
            <person name="Singh A."/>
            <person name="Dalal V."/>
            <person name="Srivastava S."/>
            <person name="Dixit A."/>
            <person name="Pal A.K."/>
            <person name="Ghazi I.A."/>
            <person name="Yadav M."/>
            <person name="Pandit A."/>
            <person name="Bhargava A."/>
            <person name="Sureshbabu K."/>
            <person name="Batra K."/>
            <person name="Sharma T.R."/>
            <person name="Mohapatra T."/>
            <person name="Singh N.K."/>
            <person name="Messing J."/>
            <person name="Nelson A.B."/>
            <person name="Fuks G."/>
            <person name="Kavchok S."/>
            <person name="Keizer G."/>
            <person name="Linton E."/>
            <person name="Llaca V."/>
            <person name="Song R."/>
            <person name="Tanyolac B."/>
            <person name="Young S."/>
            <person name="Ho-Il K."/>
            <person name="Hahn J.H."/>
            <person name="Sangsakoo G."/>
            <person name="Vanavichit A."/>
            <person name="de Mattos Luiz.A.T."/>
            <person name="Zimmer P.D."/>
            <person name="Malone G."/>
            <person name="Dellagostin O."/>
            <person name="de Oliveira A.C."/>
            <person name="Bevan M."/>
            <person name="Bancroft I."/>
            <person name="Minx P."/>
            <person name="Cordum H."/>
            <person name="Wilson R."/>
            <person name="Cheng Z."/>
            <person name="Jin W."/>
            <person name="Jiang J."/>
            <person name="Leong S.A."/>
            <person name="Iwama H."/>
            <person name="Gojobori T."/>
            <person name="Itoh T."/>
            <person name="Niimura Y."/>
            <person name="Fujii Y."/>
            <person name="Habara T."/>
            <person name="Sakai H."/>
            <person name="Sato Y."/>
            <person name="Wilson G."/>
            <person name="Kumar K."/>
            <person name="McCouch S."/>
            <person name="Juretic N."/>
            <person name="Hoen D."/>
            <person name="Wright S."/>
            <person name="Bruskiewich R."/>
            <person name="Bureau T."/>
            <person name="Miyao A."/>
            <person name="Hirochika H."/>
            <person name="Nishikawa T."/>
            <person name="Kadowaki K."/>
            <person name="Sugiura M."/>
            <person name="Burr B."/>
            <person name="Sasaki T."/>
        </authorList>
    </citation>
    <scope>NUCLEOTIDE SEQUENCE [LARGE SCALE GENOMIC DNA]</scope>
    <source>
        <strain evidence="2">cv. Nipponbare</strain>
    </source>
</reference>
<gene>
    <name evidence="1" type="ordered locus">Os08g0453766</name>
    <name evidence="1" type="ORF">OSNPB_080453766</name>
</gene>
<keyword evidence="2" id="KW-1185">Reference proteome</keyword>
<accession>A0A0P0XGX2</accession>
<evidence type="ECO:0000313" key="1">
    <source>
        <dbReference type="EMBL" id="BAT05721.1"/>
    </source>
</evidence>
<dbReference type="Gramene" id="Os08t0453766-01">
    <property type="protein sequence ID" value="Os08t0453766-01"/>
    <property type="gene ID" value="Os08g0453766"/>
</dbReference>